<dbReference type="PANTHER" id="PTHR35276:SF1">
    <property type="entry name" value="TRNA (MNM(5)S(2)U34)-METHYLTRANSFERASE, CHLOROPLASTIC"/>
    <property type="match status" value="1"/>
</dbReference>
<keyword evidence="2" id="KW-1185">Reference proteome</keyword>
<reference evidence="1 2" key="1">
    <citation type="submission" date="2024-03" db="EMBL/GenBank/DDBJ databases">
        <title>Human intestinal bacterial collection.</title>
        <authorList>
            <person name="Pauvert C."/>
            <person name="Hitch T.C.A."/>
            <person name="Clavel T."/>
        </authorList>
    </citation>
    <scope>NUCLEOTIDE SEQUENCE [LARGE SCALE GENOMIC DNA]</scope>
    <source>
        <strain evidence="1 2">CLA-AA-H95</strain>
    </source>
</reference>
<dbReference type="Proteomes" id="UP001446032">
    <property type="component" value="Unassembled WGS sequence"/>
</dbReference>
<dbReference type="PANTHER" id="PTHR35276">
    <property type="entry name" value="S-ADENOSYL-L-METHIONINE-DEPENDENT METHYLTRANSFERASES SUPERFAMILY PROTEIN"/>
    <property type="match status" value="1"/>
</dbReference>
<keyword evidence="1" id="KW-0489">Methyltransferase</keyword>
<evidence type="ECO:0000313" key="1">
    <source>
        <dbReference type="EMBL" id="MEQ2359773.1"/>
    </source>
</evidence>
<dbReference type="GO" id="GO:0008168">
    <property type="term" value="F:methyltransferase activity"/>
    <property type="evidence" value="ECO:0007669"/>
    <property type="project" value="UniProtKB-KW"/>
</dbReference>
<evidence type="ECO:0000313" key="2">
    <source>
        <dbReference type="Proteomes" id="UP001446032"/>
    </source>
</evidence>
<dbReference type="InterPro" id="IPR010719">
    <property type="entry name" value="MnmM_MeTrfase"/>
</dbReference>
<comment type="caution">
    <text evidence="1">The sequence shown here is derived from an EMBL/GenBank/DDBJ whole genome shotgun (WGS) entry which is preliminary data.</text>
</comment>
<dbReference type="GO" id="GO:0032259">
    <property type="term" value="P:methylation"/>
    <property type="evidence" value="ECO:0007669"/>
    <property type="project" value="UniProtKB-KW"/>
</dbReference>
<name>A0ABV1AQ73_9FIRM</name>
<dbReference type="Pfam" id="PF06962">
    <property type="entry name" value="rRNA_methylase"/>
    <property type="match status" value="1"/>
</dbReference>
<dbReference type="InterPro" id="IPR029063">
    <property type="entry name" value="SAM-dependent_MTases_sf"/>
</dbReference>
<dbReference type="RefSeq" id="WP_227221860.1">
    <property type="nucleotide sequence ID" value="NZ_JBBMEI010000071.1"/>
</dbReference>
<dbReference type="SUPFAM" id="SSF53335">
    <property type="entry name" value="S-adenosyl-L-methionine-dependent methyltransferases"/>
    <property type="match status" value="1"/>
</dbReference>
<organism evidence="1 2">
    <name type="scientific">Blautia intestinihominis</name>
    <dbReference type="NCBI Taxonomy" id="3133152"/>
    <lineage>
        <taxon>Bacteria</taxon>
        <taxon>Bacillati</taxon>
        <taxon>Bacillota</taxon>
        <taxon>Clostridia</taxon>
        <taxon>Lachnospirales</taxon>
        <taxon>Lachnospiraceae</taxon>
        <taxon>Blautia</taxon>
    </lineage>
</organism>
<gene>
    <name evidence="1" type="ORF">WMO75_15880</name>
</gene>
<accession>A0ABV1AQ73</accession>
<protein>
    <submittedName>
        <fullName evidence="1">Class I SAM-dependent methyltransferase</fullName>
    </submittedName>
</protein>
<proteinExistence type="predicted"/>
<sequence>MKNYQITQWCARFIKEQVSPGDLCIDATMGNGNDTLLLSTLCGEKGRVLAFDIQEQALKSTKEHLISAGAPDNYTLLLESHTQMKTHAQENSISCITFNLGYLPGGDHAKATKGDTSIEALTQGLSLLRKGGLISLCIYSGGDSGFEERDAVLAWLASLDPHKYLVIRSDYYNRPNNPPIPVLIIKL</sequence>
<keyword evidence="1" id="KW-0808">Transferase</keyword>
<dbReference type="EMBL" id="JBBMEI010000071">
    <property type="protein sequence ID" value="MEQ2359773.1"/>
    <property type="molecule type" value="Genomic_DNA"/>
</dbReference>
<dbReference type="Gene3D" id="3.40.50.150">
    <property type="entry name" value="Vaccinia Virus protein VP39"/>
    <property type="match status" value="1"/>
</dbReference>